<dbReference type="EMBL" id="FCOF02000019">
    <property type="protein sequence ID" value="SAK74475.1"/>
    <property type="molecule type" value="Genomic_DNA"/>
</dbReference>
<evidence type="ECO:0000313" key="2">
    <source>
        <dbReference type="EMBL" id="SAK74475.1"/>
    </source>
</evidence>
<name>A0A158BWM1_9BURK</name>
<feature type="domain" description="DUF6471" evidence="1">
    <location>
        <begin position="85"/>
        <end position="144"/>
    </location>
</feature>
<proteinExistence type="predicted"/>
<sequence>MEGNESVWSELASRALRVLLARKEASYADLAAQLGRLGVEETARGVEGKTQRGTYRFLYFLQSLEALHADYPAHWESAMRSSESWEQKASAILEQEIASRPWLTRREVSRRLQTIGEEMTPRNLSAHIRSGGYPATLFIQCAVVCSFDAGMELFMDRSDLRAAARDAMPKIQRGRRKVVNKLEPHGEG</sequence>
<dbReference type="InterPro" id="IPR045526">
    <property type="entry name" value="DUF6471"/>
</dbReference>
<feature type="domain" description="DUF6471" evidence="1">
    <location>
        <begin position="8"/>
        <end position="69"/>
    </location>
</feature>
<dbReference type="Pfam" id="PF20075">
    <property type="entry name" value="DUF6471"/>
    <property type="match status" value="2"/>
</dbReference>
<protein>
    <recommendedName>
        <fullName evidence="1">DUF6471 domain-containing protein</fullName>
    </recommendedName>
</protein>
<comment type="caution">
    <text evidence="2">The sequence shown here is derived from an EMBL/GenBank/DDBJ whole genome shotgun (WGS) entry which is preliminary data.</text>
</comment>
<reference evidence="2" key="1">
    <citation type="submission" date="2016-01" db="EMBL/GenBank/DDBJ databases">
        <authorList>
            <person name="Peeters C."/>
        </authorList>
    </citation>
    <scope>NUCLEOTIDE SEQUENCE [LARGE SCALE GENOMIC DNA]</scope>
    <source>
        <strain evidence="2">LMG 29318</strain>
    </source>
</reference>
<dbReference type="RefSeq" id="WP_200823009.1">
    <property type="nucleotide sequence ID" value="NZ_FCOF02000019.1"/>
</dbReference>
<evidence type="ECO:0000259" key="1">
    <source>
        <dbReference type="Pfam" id="PF20075"/>
    </source>
</evidence>
<evidence type="ECO:0000313" key="3">
    <source>
        <dbReference type="Proteomes" id="UP000054870"/>
    </source>
</evidence>
<organism evidence="2 3">
    <name type="scientific">Caballeronia catudaia</name>
    <dbReference type="NCBI Taxonomy" id="1777136"/>
    <lineage>
        <taxon>Bacteria</taxon>
        <taxon>Pseudomonadati</taxon>
        <taxon>Pseudomonadota</taxon>
        <taxon>Betaproteobacteria</taxon>
        <taxon>Burkholderiales</taxon>
        <taxon>Burkholderiaceae</taxon>
        <taxon>Caballeronia</taxon>
    </lineage>
</organism>
<accession>A0A158BWM1</accession>
<keyword evidence="3" id="KW-1185">Reference proteome</keyword>
<dbReference type="Proteomes" id="UP000054870">
    <property type="component" value="Unassembled WGS sequence"/>
</dbReference>
<dbReference type="AlphaFoldDB" id="A0A158BWM1"/>
<gene>
    <name evidence="2" type="ORF">AWB75_04149</name>
</gene>